<dbReference type="Proteomes" id="UP001200110">
    <property type="component" value="Unassembled WGS sequence"/>
</dbReference>
<keyword evidence="2" id="KW-0238">DNA-binding</keyword>
<organism evidence="5 6">
    <name type="scientific">Gordonia liuliyuniae</name>
    <dbReference type="NCBI Taxonomy" id="2911517"/>
    <lineage>
        <taxon>Bacteria</taxon>
        <taxon>Bacillati</taxon>
        <taxon>Actinomycetota</taxon>
        <taxon>Actinomycetes</taxon>
        <taxon>Mycobacteriales</taxon>
        <taxon>Gordoniaceae</taxon>
        <taxon>Gordonia</taxon>
    </lineage>
</organism>
<keyword evidence="6" id="KW-1185">Reference proteome</keyword>
<dbReference type="PANTHER" id="PTHR30055:SF234">
    <property type="entry name" value="HTH-TYPE TRANSCRIPTIONAL REGULATOR BETI"/>
    <property type="match status" value="1"/>
</dbReference>
<evidence type="ECO:0000256" key="2">
    <source>
        <dbReference type="ARBA" id="ARBA00023125"/>
    </source>
</evidence>
<evidence type="ECO:0000313" key="5">
    <source>
        <dbReference type="EMBL" id="MCF8587326.1"/>
    </source>
</evidence>
<dbReference type="EMBL" id="JAKKOR010000001">
    <property type="protein sequence ID" value="MCF8587326.1"/>
    <property type="molecule type" value="Genomic_DNA"/>
</dbReference>
<evidence type="ECO:0000313" key="6">
    <source>
        <dbReference type="Proteomes" id="UP001200110"/>
    </source>
</evidence>
<dbReference type="RefSeq" id="WP_236996543.1">
    <property type="nucleotide sequence ID" value="NZ_JAKKOR010000001.1"/>
</dbReference>
<name>A0ABS9IP30_9ACTN</name>
<evidence type="ECO:0000259" key="4">
    <source>
        <dbReference type="Pfam" id="PF00440"/>
    </source>
</evidence>
<accession>A0ABS9IP30</accession>
<evidence type="ECO:0000256" key="3">
    <source>
        <dbReference type="ARBA" id="ARBA00023163"/>
    </source>
</evidence>
<dbReference type="PANTHER" id="PTHR30055">
    <property type="entry name" value="HTH-TYPE TRANSCRIPTIONAL REGULATOR RUTR"/>
    <property type="match status" value="1"/>
</dbReference>
<comment type="caution">
    <text evidence="5">The sequence shown here is derived from an EMBL/GenBank/DDBJ whole genome shotgun (WGS) entry which is preliminary data.</text>
</comment>
<keyword evidence="1" id="KW-0805">Transcription regulation</keyword>
<evidence type="ECO:0000256" key="1">
    <source>
        <dbReference type="ARBA" id="ARBA00023015"/>
    </source>
</evidence>
<reference evidence="5 6" key="1">
    <citation type="submission" date="2022-01" db="EMBL/GenBank/DDBJ databases">
        <authorList>
            <person name="Huang Y."/>
        </authorList>
    </citation>
    <scope>NUCLEOTIDE SEQUENCE [LARGE SCALE GENOMIC DNA]</scope>
    <source>
        <strain evidence="5 6">HY366</strain>
    </source>
</reference>
<proteinExistence type="predicted"/>
<dbReference type="InterPro" id="IPR050109">
    <property type="entry name" value="HTH-type_TetR-like_transc_reg"/>
</dbReference>
<gene>
    <name evidence="5" type="ORF">L5G33_02450</name>
</gene>
<dbReference type="SUPFAM" id="SSF46689">
    <property type="entry name" value="Homeodomain-like"/>
    <property type="match status" value="1"/>
</dbReference>
<dbReference type="InterPro" id="IPR009057">
    <property type="entry name" value="Homeodomain-like_sf"/>
</dbReference>
<dbReference type="InterPro" id="IPR001647">
    <property type="entry name" value="HTH_TetR"/>
</dbReference>
<feature type="domain" description="HTH tetR-type" evidence="4">
    <location>
        <begin position="30"/>
        <end position="74"/>
    </location>
</feature>
<keyword evidence="3" id="KW-0804">Transcription</keyword>
<sequence length="198" mass="21084">MEEPTSRAAEAVQRSLSRRQATAETEVARLIAAGRELFGAGVNPRVADIVTAAEVSIEAFYRYFGSKAEFVAAISEDGIRRVSTYVGHKAASADSPGRRLHAAVTALMSQAATPELASASRNILGSRHEVAISLSFRTEIAEILAPILTDLGSTDVLRDSRLAATTLIGAVEDQVWNATLPTDDDIGHLVGFLRHAIS</sequence>
<dbReference type="Gene3D" id="1.10.357.10">
    <property type="entry name" value="Tetracycline Repressor, domain 2"/>
    <property type="match status" value="1"/>
</dbReference>
<protein>
    <submittedName>
        <fullName evidence="5">TetR/AcrR family transcriptional regulator</fullName>
    </submittedName>
</protein>
<dbReference type="Pfam" id="PF00440">
    <property type="entry name" value="TetR_N"/>
    <property type="match status" value="1"/>
</dbReference>